<sequence length="397" mass="41896">MLLDFIQMRAGRARQSVWGGVLGGCLLLSPLPAAASDWFADDFETGTLVAEDSPAGRWDDAVPVSPNTLASGTAGAHRGRYGFTVVDRAGVSGSQASINAQRAPLSSEFHMRSWLRMRAVGTEGNVVLMQGLPALVELRLVLLPELRWELAARNGSGRTYVSLHGSEVEAERWYLVEFGVRGLGTTSGEARLWVDGIEQGTALTGRDFRDAANVLDQVMVGEPWSDTGTFTGSLDFDDVRVSAAPMASRLELRQPVAASGSSKCIAVDVSLRTSANGALAPAPYDAEVALASNGGAGDFHEDADCGSPVTRLVLPTGVSEHRVYFRPTGPEGAVTLAASHADFLPTSLAVEPSNVLPSDGDDDGGGPWTCASAPGAFGALPLLLGAWLWRVRRPRAR</sequence>
<dbReference type="Proteomes" id="UP000272888">
    <property type="component" value="Unassembled WGS sequence"/>
</dbReference>
<evidence type="ECO:0000256" key="1">
    <source>
        <dbReference type="SAM" id="SignalP"/>
    </source>
</evidence>
<gene>
    <name evidence="2" type="ORF">D7V93_04480</name>
</gene>
<dbReference type="SUPFAM" id="SSF49899">
    <property type="entry name" value="Concanavalin A-like lectins/glucanases"/>
    <property type="match status" value="1"/>
</dbReference>
<name>A0A3A8QHG7_9BACT</name>
<dbReference type="EMBL" id="RAWB01000028">
    <property type="protein sequence ID" value="RKH66370.1"/>
    <property type="molecule type" value="Genomic_DNA"/>
</dbReference>
<dbReference type="RefSeq" id="WP_147451040.1">
    <property type="nucleotide sequence ID" value="NZ_RAWB01000028.1"/>
</dbReference>
<evidence type="ECO:0008006" key="4">
    <source>
        <dbReference type="Google" id="ProtNLM"/>
    </source>
</evidence>
<evidence type="ECO:0000313" key="2">
    <source>
        <dbReference type="EMBL" id="RKH66370.1"/>
    </source>
</evidence>
<feature type="signal peptide" evidence="1">
    <location>
        <begin position="1"/>
        <end position="35"/>
    </location>
</feature>
<reference evidence="3" key="1">
    <citation type="submission" date="2018-09" db="EMBL/GenBank/DDBJ databases">
        <authorList>
            <person name="Livingstone P.G."/>
            <person name="Whitworth D.E."/>
        </authorList>
    </citation>
    <scope>NUCLEOTIDE SEQUENCE [LARGE SCALE GENOMIC DNA]</scope>
    <source>
        <strain evidence="3">CA051B</strain>
    </source>
</reference>
<comment type="caution">
    <text evidence="2">The sequence shown here is derived from an EMBL/GenBank/DDBJ whole genome shotgun (WGS) entry which is preliminary data.</text>
</comment>
<dbReference type="Gene3D" id="2.60.120.200">
    <property type="match status" value="1"/>
</dbReference>
<dbReference type="InterPro" id="IPR013320">
    <property type="entry name" value="ConA-like_dom_sf"/>
</dbReference>
<protein>
    <recommendedName>
        <fullName evidence="4">LamG domain-containing protein</fullName>
    </recommendedName>
</protein>
<proteinExistence type="predicted"/>
<organism evidence="2 3">
    <name type="scientific">Corallococcus llansteffanensis</name>
    <dbReference type="NCBI Taxonomy" id="2316731"/>
    <lineage>
        <taxon>Bacteria</taxon>
        <taxon>Pseudomonadati</taxon>
        <taxon>Myxococcota</taxon>
        <taxon>Myxococcia</taxon>
        <taxon>Myxococcales</taxon>
        <taxon>Cystobacterineae</taxon>
        <taxon>Myxococcaceae</taxon>
        <taxon>Corallococcus</taxon>
    </lineage>
</organism>
<feature type="chain" id="PRO_5017213886" description="LamG domain-containing protein" evidence="1">
    <location>
        <begin position="36"/>
        <end position="397"/>
    </location>
</feature>
<evidence type="ECO:0000313" key="3">
    <source>
        <dbReference type="Proteomes" id="UP000272888"/>
    </source>
</evidence>
<dbReference type="AlphaFoldDB" id="A0A3A8QHG7"/>
<dbReference type="Pfam" id="PF13385">
    <property type="entry name" value="Laminin_G_3"/>
    <property type="match status" value="1"/>
</dbReference>
<keyword evidence="3" id="KW-1185">Reference proteome</keyword>
<accession>A0A3A8QHG7</accession>
<keyword evidence="1" id="KW-0732">Signal</keyword>